<reference evidence="2 3" key="1">
    <citation type="submission" date="2018-10" db="EMBL/GenBank/DDBJ databases">
        <title>Sequencing the genomes of 1000 actinobacteria strains.</title>
        <authorList>
            <person name="Klenk H.-P."/>
        </authorList>
    </citation>
    <scope>NUCLEOTIDE SEQUENCE [LARGE SCALE GENOMIC DNA]</scope>
    <source>
        <strain evidence="2 3">DSM 44343</strain>
    </source>
</reference>
<organism evidence="2 3">
    <name type="scientific">Williamsia marianensis</name>
    <dbReference type="NCBI Taxonomy" id="85044"/>
    <lineage>
        <taxon>Bacteria</taxon>
        <taxon>Bacillati</taxon>
        <taxon>Actinomycetota</taxon>
        <taxon>Actinomycetes</taxon>
        <taxon>Mycobacteriales</taxon>
        <taxon>Nocardiaceae</taxon>
        <taxon>Williamsia</taxon>
    </lineage>
</organism>
<dbReference type="RefSeq" id="WP_062796469.1">
    <property type="nucleotide sequence ID" value="NZ_CBCRXS010000001.1"/>
</dbReference>
<dbReference type="PANTHER" id="PTHR43194">
    <property type="entry name" value="HYDROLASE ALPHA/BETA FOLD FAMILY"/>
    <property type="match status" value="1"/>
</dbReference>
<proteinExistence type="predicted"/>
<dbReference type="InterPro" id="IPR000073">
    <property type="entry name" value="AB_hydrolase_1"/>
</dbReference>
<dbReference type="OrthoDB" id="63519at2"/>
<dbReference type="Gene3D" id="3.40.50.1820">
    <property type="entry name" value="alpha/beta hydrolase"/>
    <property type="match status" value="1"/>
</dbReference>
<accession>A0A495JXA7</accession>
<feature type="domain" description="AB hydrolase-1" evidence="1">
    <location>
        <begin position="49"/>
        <end position="285"/>
    </location>
</feature>
<dbReference type="AlphaFoldDB" id="A0A495JXA7"/>
<sequence length="293" mass="31326">MASEFDLLTENAAELDIDLDPIPEVTRIDTDVDGNVVSSVQWTAESPRIVFLHGGGQNAHTWDSVILALGLPALAVDLPGHGHSGWREDHDYRPQPNALAVAPVIRDLAPDAELVVGMSLGGLTTIAITALEPRLIRRALIVDVSPESPKRVEQLSGADRGTVALVSGPDTYDSRDELIELTAAAAPGRSRSSIRRGVIHNTRELDDGRVQWRYDKMRESIEPGPLWDALSASTIPLTLVRGGASAFVTDDDAAEIVRRRPGTEVTSVPGAGHSVQSDAPLELAAIIRSTLGL</sequence>
<evidence type="ECO:0000259" key="1">
    <source>
        <dbReference type="Pfam" id="PF12697"/>
    </source>
</evidence>
<dbReference type="PANTHER" id="PTHR43194:SF2">
    <property type="entry name" value="PEROXISOMAL MEMBRANE PROTEIN LPX1"/>
    <property type="match status" value="1"/>
</dbReference>
<evidence type="ECO:0000313" key="3">
    <source>
        <dbReference type="Proteomes" id="UP000274762"/>
    </source>
</evidence>
<gene>
    <name evidence="2" type="ORF">DFJ75_0275</name>
</gene>
<dbReference type="SUPFAM" id="SSF53474">
    <property type="entry name" value="alpha/beta-Hydrolases"/>
    <property type="match status" value="1"/>
</dbReference>
<dbReference type="Pfam" id="PF12697">
    <property type="entry name" value="Abhydrolase_6"/>
    <property type="match status" value="1"/>
</dbReference>
<dbReference type="GO" id="GO:0003824">
    <property type="term" value="F:catalytic activity"/>
    <property type="evidence" value="ECO:0007669"/>
    <property type="project" value="UniProtKB-ARBA"/>
</dbReference>
<dbReference type="Proteomes" id="UP000274762">
    <property type="component" value="Unassembled WGS sequence"/>
</dbReference>
<evidence type="ECO:0000313" key="2">
    <source>
        <dbReference type="EMBL" id="RKR93491.1"/>
    </source>
</evidence>
<comment type="caution">
    <text evidence="2">The sequence shown here is derived from an EMBL/GenBank/DDBJ whole genome shotgun (WGS) entry which is preliminary data.</text>
</comment>
<dbReference type="EMBL" id="RBKV01000001">
    <property type="protein sequence ID" value="RKR93491.1"/>
    <property type="molecule type" value="Genomic_DNA"/>
</dbReference>
<dbReference type="InterPro" id="IPR029058">
    <property type="entry name" value="AB_hydrolase_fold"/>
</dbReference>
<dbReference type="InterPro" id="IPR050228">
    <property type="entry name" value="Carboxylesterase_BioH"/>
</dbReference>
<protein>
    <submittedName>
        <fullName evidence="2">Pimeloyl-ACP methyl ester carboxylesterase</fullName>
    </submittedName>
</protein>
<name>A0A495JXA7_WILMA</name>